<feature type="transmembrane region" description="Helical" evidence="1">
    <location>
        <begin position="411"/>
        <end position="431"/>
    </location>
</feature>
<feature type="transmembrane region" description="Helical" evidence="1">
    <location>
        <begin position="255"/>
        <end position="278"/>
    </location>
</feature>
<feature type="transmembrane region" description="Helical" evidence="1">
    <location>
        <begin position="197"/>
        <end position="218"/>
    </location>
</feature>
<feature type="transmembrane region" description="Helical" evidence="1">
    <location>
        <begin position="51"/>
        <end position="74"/>
    </location>
</feature>
<feature type="transmembrane region" description="Helical" evidence="1">
    <location>
        <begin position="377"/>
        <end position="399"/>
    </location>
</feature>
<evidence type="ECO:0000256" key="1">
    <source>
        <dbReference type="SAM" id="Phobius"/>
    </source>
</evidence>
<feature type="transmembrane region" description="Helical" evidence="1">
    <location>
        <begin position="478"/>
        <end position="498"/>
    </location>
</feature>
<gene>
    <name evidence="2" type="ORF">ACFFK0_13825</name>
</gene>
<keyword evidence="1" id="KW-1133">Transmembrane helix</keyword>
<accession>A0ABV6DLJ9</accession>
<proteinExistence type="predicted"/>
<feature type="transmembrane region" description="Helical" evidence="1">
    <location>
        <begin position="310"/>
        <end position="330"/>
    </location>
</feature>
<keyword evidence="3" id="KW-1185">Reference proteome</keyword>
<comment type="caution">
    <text evidence="2">The sequence shown here is derived from an EMBL/GenBank/DDBJ whole genome shotgun (WGS) entry which is preliminary data.</text>
</comment>
<organism evidence="2 3">
    <name type="scientific">Paenibacillus chartarius</name>
    <dbReference type="NCBI Taxonomy" id="747481"/>
    <lineage>
        <taxon>Bacteria</taxon>
        <taxon>Bacillati</taxon>
        <taxon>Bacillota</taxon>
        <taxon>Bacilli</taxon>
        <taxon>Bacillales</taxon>
        <taxon>Paenibacillaceae</taxon>
        <taxon>Paenibacillus</taxon>
    </lineage>
</organism>
<evidence type="ECO:0000313" key="2">
    <source>
        <dbReference type="EMBL" id="MFC0213521.1"/>
    </source>
</evidence>
<name>A0ABV6DLJ9_9BACL</name>
<reference evidence="2 3" key="1">
    <citation type="submission" date="2024-09" db="EMBL/GenBank/DDBJ databases">
        <authorList>
            <person name="Sun Q."/>
            <person name="Mori K."/>
        </authorList>
    </citation>
    <scope>NUCLEOTIDE SEQUENCE [LARGE SCALE GENOMIC DNA]</scope>
    <source>
        <strain evidence="2 3">CCM 7759</strain>
    </source>
</reference>
<dbReference type="Proteomes" id="UP001589776">
    <property type="component" value="Unassembled WGS sequence"/>
</dbReference>
<feature type="transmembrane region" description="Helical" evidence="1">
    <location>
        <begin position="120"/>
        <end position="146"/>
    </location>
</feature>
<feature type="transmembrane region" description="Helical" evidence="1">
    <location>
        <begin position="80"/>
        <end position="99"/>
    </location>
</feature>
<feature type="transmembrane region" description="Helical" evidence="1">
    <location>
        <begin position="452"/>
        <end position="472"/>
    </location>
</feature>
<evidence type="ECO:0000313" key="3">
    <source>
        <dbReference type="Proteomes" id="UP001589776"/>
    </source>
</evidence>
<keyword evidence="1" id="KW-0472">Membrane</keyword>
<evidence type="ECO:0008006" key="4">
    <source>
        <dbReference type="Google" id="ProtNLM"/>
    </source>
</evidence>
<feature type="transmembrane region" description="Helical" evidence="1">
    <location>
        <begin position="336"/>
        <end position="356"/>
    </location>
</feature>
<feature type="transmembrane region" description="Helical" evidence="1">
    <location>
        <begin position="158"/>
        <end position="176"/>
    </location>
</feature>
<sequence length="506" mass="58593">MPFFHKTYLLLIYSFRIGMNRTIFLLSRFLNPAADESKWRLILKKYIRLHLILLYVSWVLVTVLLQVLFSYVPIPSEKLNVLLMASLLLGMVFIFSYPQQTSMTFYITHSTLPYSMKKKLIVIQAFLGSSVTLTIITLLLLPFLIAQWAIYGLEGGRTIVNLLVILLFYGIVVDFIKYLANLYRHFQPAYTNSIIRMAVFLVVYGCTPEIARVIQSFIDGYILNLYDRESANLFLREVIRKIPIQLSDLHIHWKVGLACTTAAACLIAGMLGSSYLFFREVQRRPIDIRWWKTSDFRIAVFTHFFRKYGLFNHQIALMLVISYLLSYYFAESMFEFYFYTSVLLPVLVLATSFFVLEGGTESIMLLKRYRMTALQVSTSYSCYLFAQFFIYQFLLLLLSDGHITSSFIADMVVQGLLGSILLYSIVFVYIATIYHMEGIIEANILQTYSKSLIYMYATVQSAVIYMITRLHWFPDAAVQLLAPILVLIVFEFGIRRLLVKLGRGKE</sequence>
<dbReference type="RefSeq" id="WP_377470869.1">
    <property type="nucleotide sequence ID" value="NZ_JBHLWN010000053.1"/>
</dbReference>
<protein>
    <recommendedName>
        <fullName evidence="4">ABC transporter permease</fullName>
    </recommendedName>
</protein>
<keyword evidence="1" id="KW-0812">Transmembrane</keyword>
<dbReference type="EMBL" id="JBHLWN010000053">
    <property type="protein sequence ID" value="MFC0213521.1"/>
    <property type="molecule type" value="Genomic_DNA"/>
</dbReference>